<dbReference type="EMBL" id="JAACJO010000046">
    <property type="protein sequence ID" value="KAF5345391.1"/>
    <property type="molecule type" value="Genomic_DNA"/>
</dbReference>
<comment type="caution">
    <text evidence="3">The sequence shown here is derived from an EMBL/GenBank/DDBJ whole genome shotgun (WGS) entry which is preliminary data.</text>
</comment>
<keyword evidence="4" id="KW-1185">Reference proteome</keyword>
<evidence type="ECO:0000313" key="3">
    <source>
        <dbReference type="EMBL" id="KAF5345391.1"/>
    </source>
</evidence>
<reference evidence="3 4" key="1">
    <citation type="journal article" date="2020" name="ISME J.">
        <title>Uncovering the hidden diversity of litter-decomposition mechanisms in mushroom-forming fungi.</title>
        <authorList>
            <person name="Floudas D."/>
            <person name="Bentzer J."/>
            <person name="Ahren D."/>
            <person name="Johansson T."/>
            <person name="Persson P."/>
            <person name="Tunlid A."/>
        </authorList>
    </citation>
    <scope>NUCLEOTIDE SEQUENCE [LARGE SCALE GENOMIC DNA]</scope>
    <source>
        <strain evidence="3 4">CBS 146.42</strain>
    </source>
</reference>
<feature type="compositionally biased region" description="Polar residues" evidence="1">
    <location>
        <begin position="45"/>
        <end position="68"/>
    </location>
</feature>
<feature type="domain" description="HTH psq-type" evidence="2">
    <location>
        <begin position="7"/>
        <end position="56"/>
    </location>
</feature>
<feature type="region of interest" description="Disordered" evidence="1">
    <location>
        <begin position="45"/>
        <end position="77"/>
    </location>
</feature>
<dbReference type="AlphaFoldDB" id="A0A8H5CQU3"/>
<name>A0A8H5CQU3_9AGAR</name>
<dbReference type="Pfam" id="PF05225">
    <property type="entry name" value="HTH_psq"/>
    <property type="match status" value="1"/>
</dbReference>
<protein>
    <recommendedName>
        <fullName evidence="2">HTH psq-type domain-containing protein</fullName>
    </recommendedName>
</protein>
<organism evidence="3 4">
    <name type="scientific">Leucocoprinus leucothites</name>
    <dbReference type="NCBI Taxonomy" id="201217"/>
    <lineage>
        <taxon>Eukaryota</taxon>
        <taxon>Fungi</taxon>
        <taxon>Dikarya</taxon>
        <taxon>Basidiomycota</taxon>
        <taxon>Agaricomycotina</taxon>
        <taxon>Agaricomycetes</taxon>
        <taxon>Agaricomycetidae</taxon>
        <taxon>Agaricales</taxon>
        <taxon>Agaricineae</taxon>
        <taxon>Agaricaceae</taxon>
        <taxon>Leucocoprinus</taxon>
    </lineage>
</organism>
<dbReference type="InterPro" id="IPR007889">
    <property type="entry name" value="HTH_Psq"/>
</dbReference>
<proteinExistence type="predicted"/>
<dbReference type="GO" id="GO:0003677">
    <property type="term" value="F:DNA binding"/>
    <property type="evidence" value="ECO:0007669"/>
    <property type="project" value="InterPro"/>
</dbReference>
<evidence type="ECO:0000256" key="1">
    <source>
        <dbReference type="SAM" id="MobiDB-lite"/>
    </source>
</evidence>
<evidence type="ECO:0000313" key="4">
    <source>
        <dbReference type="Proteomes" id="UP000559027"/>
    </source>
</evidence>
<evidence type="ECO:0000259" key="2">
    <source>
        <dbReference type="Pfam" id="PF05225"/>
    </source>
</evidence>
<dbReference type="Proteomes" id="UP000559027">
    <property type="component" value="Unassembled WGS sequence"/>
</dbReference>
<accession>A0A8H5CQU3</accession>
<gene>
    <name evidence="3" type="ORF">D9756_010981</name>
</gene>
<sequence>MPATSDTETTIQAALAKVQASGLNSCSHPNLSICKAAEQHGLSHQTLNTHYNGHQTCQESHSHQQAVPPTQEEVLKE</sequence>